<proteinExistence type="predicted"/>
<name>A0A243RRS8_9ACTN</name>
<sequence length="60" mass="6664">MGKDECGAGDAADDPDHQHTALPDMTKPRPLDLGFVRWGYARVLMLSHTSARNLSLSQRR</sequence>
<evidence type="ECO:0000313" key="3">
    <source>
        <dbReference type="Proteomes" id="UP000194761"/>
    </source>
</evidence>
<keyword evidence="3" id="KW-1185">Reference proteome</keyword>
<comment type="caution">
    <text evidence="2">The sequence shown here is derived from an EMBL/GenBank/DDBJ whole genome shotgun (WGS) entry which is preliminary data.</text>
</comment>
<feature type="region of interest" description="Disordered" evidence="1">
    <location>
        <begin position="1"/>
        <end position="28"/>
    </location>
</feature>
<accession>A0A243RRS8</accession>
<dbReference type="AlphaFoldDB" id="A0A243RRS8"/>
<evidence type="ECO:0000256" key="1">
    <source>
        <dbReference type="SAM" id="MobiDB-lite"/>
    </source>
</evidence>
<dbReference type="EMBL" id="NGFP01000032">
    <property type="protein sequence ID" value="OUC97711.1"/>
    <property type="molecule type" value="Genomic_DNA"/>
</dbReference>
<protein>
    <submittedName>
        <fullName evidence="2">Uncharacterized protein</fullName>
    </submittedName>
</protein>
<reference evidence="2 3" key="1">
    <citation type="submission" date="2017-05" db="EMBL/GenBank/DDBJ databases">
        <title>Biotechnological potential of actinobacteria isolated from South African environments.</title>
        <authorList>
            <person name="Le Roes-Hill M."/>
            <person name="Prins A."/>
            <person name="Durrell K.A."/>
        </authorList>
    </citation>
    <scope>NUCLEOTIDE SEQUENCE [LARGE SCALE GENOMIC DNA]</scope>
    <source>
        <strain evidence="2">M26</strain>
    </source>
</reference>
<evidence type="ECO:0000313" key="2">
    <source>
        <dbReference type="EMBL" id="OUC97711.1"/>
    </source>
</evidence>
<dbReference type="Proteomes" id="UP000194761">
    <property type="component" value="Unassembled WGS sequence"/>
</dbReference>
<organism evidence="2 3">
    <name type="scientific">Streptosporangium minutum</name>
    <dbReference type="NCBI Taxonomy" id="569862"/>
    <lineage>
        <taxon>Bacteria</taxon>
        <taxon>Bacillati</taxon>
        <taxon>Actinomycetota</taxon>
        <taxon>Actinomycetes</taxon>
        <taxon>Streptosporangiales</taxon>
        <taxon>Streptosporangiaceae</taxon>
        <taxon>Streptosporangium</taxon>
    </lineage>
</organism>
<gene>
    <name evidence="2" type="ORF">CA984_09835</name>
</gene>